<reference evidence="2" key="1">
    <citation type="submission" date="2016-06" db="EMBL/GenBank/DDBJ databases">
        <title>Parallel loss of symbiosis genes in relatives of nitrogen-fixing non-legume Parasponia.</title>
        <authorList>
            <person name="Van Velzen R."/>
            <person name="Holmer R."/>
            <person name="Bu F."/>
            <person name="Rutten L."/>
            <person name="Van Zeijl A."/>
            <person name="Liu W."/>
            <person name="Santuari L."/>
            <person name="Cao Q."/>
            <person name="Sharma T."/>
            <person name="Shen D."/>
            <person name="Roswanjaya Y."/>
            <person name="Wardhani T."/>
            <person name="Kalhor M.S."/>
            <person name="Jansen J."/>
            <person name="Van den Hoogen J."/>
            <person name="Gungor B."/>
            <person name="Hartog M."/>
            <person name="Hontelez J."/>
            <person name="Verver J."/>
            <person name="Yang W.-C."/>
            <person name="Schijlen E."/>
            <person name="Repin R."/>
            <person name="Schilthuizen M."/>
            <person name="Schranz E."/>
            <person name="Heidstra R."/>
            <person name="Miyata K."/>
            <person name="Fedorova E."/>
            <person name="Kohlen W."/>
            <person name="Bisseling T."/>
            <person name="Smit S."/>
            <person name="Geurts R."/>
        </authorList>
    </citation>
    <scope>NUCLEOTIDE SEQUENCE [LARGE SCALE GENOMIC DNA]</scope>
    <source>
        <strain evidence="2">cv. WU1-14</strain>
    </source>
</reference>
<dbReference type="Proteomes" id="UP000237105">
    <property type="component" value="Unassembled WGS sequence"/>
</dbReference>
<keyword evidence="2" id="KW-1185">Reference proteome</keyword>
<feature type="non-terminal residue" evidence="1">
    <location>
        <position position="1"/>
    </location>
</feature>
<name>A0A2P5ABC1_PARAD</name>
<evidence type="ECO:0000313" key="2">
    <source>
        <dbReference type="Proteomes" id="UP000237105"/>
    </source>
</evidence>
<dbReference type="AlphaFoldDB" id="A0A2P5ABC1"/>
<dbReference type="EMBL" id="JXTB01000701">
    <property type="protein sequence ID" value="PON33821.1"/>
    <property type="molecule type" value="Genomic_DNA"/>
</dbReference>
<proteinExistence type="predicted"/>
<accession>A0A2P5ABC1</accession>
<comment type="caution">
    <text evidence="1">The sequence shown here is derived from an EMBL/GenBank/DDBJ whole genome shotgun (WGS) entry which is preliminary data.</text>
</comment>
<organism evidence="1 2">
    <name type="scientific">Parasponia andersonii</name>
    <name type="common">Sponia andersonii</name>
    <dbReference type="NCBI Taxonomy" id="3476"/>
    <lineage>
        <taxon>Eukaryota</taxon>
        <taxon>Viridiplantae</taxon>
        <taxon>Streptophyta</taxon>
        <taxon>Embryophyta</taxon>
        <taxon>Tracheophyta</taxon>
        <taxon>Spermatophyta</taxon>
        <taxon>Magnoliopsida</taxon>
        <taxon>eudicotyledons</taxon>
        <taxon>Gunneridae</taxon>
        <taxon>Pentapetalae</taxon>
        <taxon>rosids</taxon>
        <taxon>fabids</taxon>
        <taxon>Rosales</taxon>
        <taxon>Cannabaceae</taxon>
        <taxon>Parasponia</taxon>
    </lineage>
</organism>
<protein>
    <submittedName>
        <fullName evidence="1">Uncharacterized protein</fullName>
    </submittedName>
</protein>
<gene>
    <name evidence="1" type="ORF">PanWU01x14_349450</name>
</gene>
<evidence type="ECO:0000313" key="1">
    <source>
        <dbReference type="EMBL" id="PON33821.1"/>
    </source>
</evidence>
<sequence length="53" mass="6304">ERTIARRGKSTDRKHCSYRDTCVDGRMVGIFELETWQVMVRYRKRVQEAADKA</sequence>